<evidence type="ECO:0000313" key="2">
    <source>
        <dbReference type="EMBL" id="CAB0037595.1"/>
    </source>
</evidence>
<protein>
    <submittedName>
        <fullName evidence="2">Uncharacterized protein</fullName>
    </submittedName>
</protein>
<organism evidence="2 3">
    <name type="scientific">Trichogramma brassicae</name>
    <dbReference type="NCBI Taxonomy" id="86971"/>
    <lineage>
        <taxon>Eukaryota</taxon>
        <taxon>Metazoa</taxon>
        <taxon>Ecdysozoa</taxon>
        <taxon>Arthropoda</taxon>
        <taxon>Hexapoda</taxon>
        <taxon>Insecta</taxon>
        <taxon>Pterygota</taxon>
        <taxon>Neoptera</taxon>
        <taxon>Endopterygota</taxon>
        <taxon>Hymenoptera</taxon>
        <taxon>Apocrita</taxon>
        <taxon>Proctotrupomorpha</taxon>
        <taxon>Chalcidoidea</taxon>
        <taxon>Trichogrammatidae</taxon>
        <taxon>Trichogramma</taxon>
    </lineage>
</organism>
<feature type="compositionally biased region" description="Acidic residues" evidence="1">
    <location>
        <begin position="76"/>
        <end position="86"/>
    </location>
</feature>
<dbReference type="EMBL" id="CADCXV010000861">
    <property type="protein sequence ID" value="CAB0037595.1"/>
    <property type="molecule type" value="Genomic_DNA"/>
</dbReference>
<evidence type="ECO:0000256" key="1">
    <source>
        <dbReference type="SAM" id="MobiDB-lite"/>
    </source>
</evidence>
<name>A0A6H5IPW3_9HYME</name>
<keyword evidence="3" id="KW-1185">Reference proteome</keyword>
<sequence>MLAWKKTKNSRAPDRSPIGIFQKSASLPLTRTCHKHESPTSVNYHRTGTKTAQDTAEDEARSLGVVEDGCSLADGGGDDNDDDDDVGAERNRASINMRIS</sequence>
<dbReference type="AlphaFoldDB" id="A0A6H5IPW3"/>
<gene>
    <name evidence="2" type="ORF">TBRA_LOCUS9418</name>
</gene>
<proteinExistence type="predicted"/>
<dbReference type="Proteomes" id="UP000479190">
    <property type="component" value="Unassembled WGS sequence"/>
</dbReference>
<feature type="region of interest" description="Disordered" evidence="1">
    <location>
        <begin position="34"/>
        <end position="100"/>
    </location>
</feature>
<reference evidence="2 3" key="1">
    <citation type="submission" date="2020-02" db="EMBL/GenBank/DDBJ databases">
        <authorList>
            <person name="Ferguson B K."/>
        </authorList>
    </citation>
    <scope>NUCLEOTIDE SEQUENCE [LARGE SCALE GENOMIC DNA]</scope>
</reference>
<accession>A0A6H5IPW3</accession>
<evidence type="ECO:0000313" key="3">
    <source>
        <dbReference type="Proteomes" id="UP000479190"/>
    </source>
</evidence>
<feature type="compositionally biased region" description="Polar residues" evidence="1">
    <location>
        <begin position="39"/>
        <end position="54"/>
    </location>
</feature>